<gene>
    <name evidence="2" type="ORF">ACT18_20530</name>
</gene>
<comment type="caution">
    <text evidence="2">The sequence shown here is derived from an EMBL/GenBank/DDBJ whole genome shotgun (WGS) entry which is preliminary data.</text>
</comment>
<feature type="signal peptide" evidence="1">
    <location>
        <begin position="1"/>
        <end position="27"/>
    </location>
</feature>
<evidence type="ECO:0008006" key="4">
    <source>
        <dbReference type="Google" id="ProtNLM"/>
    </source>
</evidence>
<feature type="chain" id="PRO_5008613957" description="Secreted protein" evidence="1">
    <location>
        <begin position="28"/>
        <end position="128"/>
    </location>
</feature>
<dbReference type="PATRIC" id="fig|354243.3.peg.4240"/>
<protein>
    <recommendedName>
        <fullName evidence="4">Secreted protein</fullName>
    </recommendedName>
</protein>
<name>A0A1B8SAZ6_9MYCO</name>
<dbReference type="Proteomes" id="UP000092668">
    <property type="component" value="Unassembled WGS sequence"/>
</dbReference>
<sequence>MFIRVFVVVVGALIAVGGSISVPSANAEETAVPAGSTWRVYGQYTGGCATVQRLGPNGVTNESGCRSDGWVVEEWQVTAEPGEFFGVRVVANGAEVIDCAISEGEGVEPIVHQSSQDGQTIECRATVG</sequence>
<organism evidence="2 3">
    <name type="scientific">Mycolicibacter kumamotonensis</name>
    <dbReference type="NCBI Taxonomy" id="354243"/>
    <lineage>
        <taxon>Bacteria</taxon>
        <taxon>Bacillati</taxon>
        <taxon>Actinomycetota</taxon>
        <taxon>Actinomycetes</taxon>
        <taxon>Mycobacteriales</taxon>
        <taxon>Mycobacteriaceae</taxon>
        <taxon>Mycolicibacter</taxon>
    </lineage>
</organism>
<reference evidence="2 3" key="1">
    <citation type="submission" date="2015-06" db="EMBL/GenBank/DDBJ databases">
        <title>Genome sequence of Mycobacterium kumamotonense strain Roo.</title>
        <authorList>
            <person name="Greninger A.L."/>
            <person name="Cunningham G."/>
            <person name="Miller S."/>
        </authorList>
    </citation>
    <scope>NUCLEOTIDE SEQUENCE [LARGE SCALE GENOMIC DNA]</scope>
    <source>
        <strain evidence="2 3">Roo</strain>
    </source>
</reference>
<proteinExistence type="predicted"/>
<evidence type="ECO:0000313" key="3">
    <source>
        <dbReference type="Proteomes" id="UP000092668"/>
    </source>
</evidence>
<keyword evidence="1" id="KW-0732">Signal</keyword>
<dbReference type="EMBL" id="LFOE01000045">
    <property type="protein sequence ID" value="OBY29900.1"/>
    <property type="molecule type" value="Genomic_DNA"/>
</dbReference>
<dbReference type="AlphaFoldDB" id="A0A1B8SAZ6"/>
<evidence type="ECO:0000313" key="2">
    <source>
        <dbReference type="EMBL" id="OBY29900.1"/>
    </source>
</evidence>
<accession>A0A1B8SAZ6</accession>
<evidence type="ECO:0000256" key="1">
    <source>
        <dbReference type="SAM" id="SignalP"/>
    </source>
</evidence>
<keyword evidence="3" id="KW-1185">Reference proteome</keyword>